<dbReference type="InterPro" id="IPR029491">
    <property type="entry name" value="Helicase_HTH"/>
</dbReference>
<evidence type="ECO:0000313" key="3">
    <source>
        <dbReference type="Proteomes" id="UP000093199"/>
    </source>
</evidence>
<dbReference type="RefSeq" id="WP_066543612.1">
    <property type="nucleotide sequence ID" value="NZ_MASJ01000003.1"/>
</dbReference>
<evidence type="ECO:0000313" key="2">
    <source>
        <dbReference type="EMBL" id="OCS87797.1"/>
    </source>
</evidence>
<feature type="domain" description="Helicase Helix-turn-helix" evidence="1">
    <location>
        <begin position="246"/>
        <end position="333"/>
    </location>
</feature>
<dbReference type="EMBL" id="MASJ01000003">
    <property type="protein sequence ID" value="OCS87797.1"/>
    <property type="molecule type" value="Genomic_DNA"/>
</dbReference>
<keyword evidence="3" id="KW-1185">Reference proteome</keyword>
<reference evidence="2 3" key="1">
    <citation type="submission" date="2016-07" db="EMBL/GenBank/DDBJ databases">
        <title>Caryophanon tenue genome sequencing.</title>
        <authorList>
            <person name="Verma A."/>
            <person name="Pal Y."/>
            <person name="Krishnamurthi S."/>
        </authorList>
    </citation>
    <scope>NUCLEOTIDE SEQUENCE [LARGE SCALE GENOMIC DNA]</scope>
    <source>
        <strain evidence="2 3">DSM 14152</strain>
    </source>
</reference>
<sequence>MKLEELLLYLCHLFREERTVSAPYHLLKGKKSGQTIQDVGLFSLYPYFGILPKLQRATYDRAIQQLIDQQMLVVQPDGYYQILHMPEQLQTNILYFDGWHYRGNETIFFARVSLAVQTLSQQQAGDMRFIPLQKDDYVQRFVRDFLTWAQYSSGVVGTALKDELTVICEHLTPERAQLLLQRLAGASISGYSWAQLAQYRNESPLETQLAFTSVLHECLALIATLHVPLLQALAQNIRMTEVVTSSAAQTANYFYAGDTIEQIAAKRRLKTSTIEDHLIEMAMNDVNFPFEQFVSEDERASVLALADQLQTKKLRQLKEHVPQLSYFQLRLILAKGGKA</sequence>
<accession>A0A1C0YKU4</accession>
<dbReference type="Proteomes" id="UP000093199">
    <property type="component" value="Unassembled WGS sequence"/>
</dbReference>
<gene>
    <name evidence="2" type="ORF">A6M13_10890</name>
</gene>
<dbReference type="Pfam" id="PF14493">
    <property type="entry name" value="HTH_40"/>
    <property type="match status" value="1"/>
</dbReference>
<organism evidence="2 3">
    <name type="scientific">Caryophanon tenue</name>
    <dbReference type="NCBI Taxonomy" id="33978"/>
    <lineage>
        <taxon>Bacteria</taxon>
        <taxon>Bacillati</taxon>
        <taxon>Bacillota</taxon>
        <taxon>Bacilli</taxon>
        <taxon>Bacillales</taxon>
        <taxon>Caryophanaceae</taxon>
        <taxon>Caryophanon</taxon>
    </lineage>
</organism>
<dbReference type="InterPro" id="IPR008308">
    <property type="entry name" value="YpbB-like"/>
</dbReference>
<evidence type="ECO:0000259" key="1">
    <source>
        <dbReference type="Pfam" id="PF14493"/>
    </source>
</evidence>
<name>A0A1C0YKU4_9BACL</name>
<dbReference type="STRING" id="33978.A6M13_10890"/>
<comment type="caution">
    <text evidence="2">The sequence shown here is derived from an EMBL/GenBank/DDBJ whole genome shotgun (WGS) entry which is preliminary data.</text>
</comment>
<proteinExistence type="predicted"/>
<dbReference type="AlphaFoldDB" id="A0A1C0YKU4"/>
<protein>
    <recommendedName>
        <fullName evidence="1">Helicase Helix-turn-helix domain-containing protein</fullName>
    </recommendedName>
</protein>
<dbReference type="PIRSF" id="PIRSF021350">
    <property type="entry name" value="UCP021350"/>
    <property type="match status" value="1"/>
</dbReference>
<dbReference type="OrthoDB" id="2354672at2"/>